<protein>
    <recommendedName>
        <fullName evidence="8">Formimidoyltransferase-cyclodeaminase</fullName>
        <ecNumber evidence="6">2.1.2.5</ecNumber>
        <ecNumber evidence="7">4.3.1.4</ecNumber>
    </recommendedName>
    <alternativeName>
        <fullName evidence="19">Formiminotransferase-cyclodeaminase</fullName>
    </alternativeName>
</protein>
<dbReference type="EMBL" id="UINC01018232">
    <property type="protein sequence ID" value="SVA76393.1"/>
    <property type="molecule type" value="Genomic_DNA"/>
</dbReference>
<dbReference type="Pfam" id="PF07837">
    <property type="entry name" value="FTCD_N"/>
    <property type="match status" value="1"/>
</dbReference>
<evidence type="ECO:0000313" key="21">
    <source>
        <dbReference type="EMBL" id="SVA76393.1"/>
    </source>
</evidence>
<dbReference type="EC" id="4.3.1.4" evidence="7"/>
<evidence type="ECO:0000259" key="20">
    <source>
        <dbReference type="PROSITE" id="PS50157"/>
    </source>
</evidence>
<dbReference type="InterPro" id="IPR012886">
    <property type="entry name" value="Formiminotransferase_N"/>
</dbReference>
<keyword evidence="16" id="KW-0511">Multifunctional enzyme</keyword>
<feature type="domain" description="C2H2-type" evidence="20">
    <location>
        <begin position="233"/>
        <end position="256"/>
    </location>
</feature>
<dbReference type="NCBIfam" id="TIGR02024">
    <property type="entry name" value="FtcD"/>
    <property type="match status" value="1"/>
</dbReference>
<dbReference type="Gene3D" id="1.20.120.680">
    <property type="entry name" value="Formiminotetrahydrofolate cyclodeaminase monomer, up-and-down helical bundle"/>
    <property type="match status" value="1"/>
</dbReference>
<evidence type="ECO:0000256" key="1">
    <source>
        <dbReference type="ARBA" id="ARBA00004114"/>
    </source>
</evidence>
<dbReference type="PANTHER" id="PTHR12234">
    <property type="entry name" value="FORMIMINOTRANSFERASE-CYCLODEAMINASE"/>
    <property type="match status" value="1"/>
</dbReference>
<proteinExistence type="inferred from homology"/>
<evidence type="ECO:0000256" key="10">
    <source>
        <dbReference type="ARBA" id="ARBA00022679"/>
    </source>
</evidence>
<dbReference type="EC" id="2.1.2.5" evidence="6"/>
<dbReference type="GO" id="GO:0019556">
    <property type="term" value="P:L-histidine catabolic process to glutamate and formamide"/>
    <property type="evidence" value="ECO:0007669"/>
    <property type="project" value="UniProtKB-UniPathway"/>
</dbReference>
<dbReference type="InterPro" id="IPR051623">
    <property type="entry name" value="FTCD"/>
</dbReference>
<dbReference type="InterPro" id="IPR022384">
    <property type="entry name" value="FormiminoTrfase_cat_dom_sf"/>
</dbReference>
<dbReference type="GO" id="GO:0030409">
    <property type="term" value="F:glutamate formimidoyltransferase activity"/>
    <property type="evidence" value="ECO:0007669"/>
    <property type="project" value="UniProtKB-EC"/>
</dbReference>
<evidence type="ECO:0000256" key="6">
    <source>
        <dbReference type="ARBA" id="ARBA00012252"/>
    </source>
</evidence>
<dbReference type="Pfam" id="PF02971">
    <property type="entry name" value="FTCD"/>
    <property type="match status" value="2"/>
</dbReference>
<comment type="function">
    <text evidence="17">Folate-dependent enzyme, that displays both transferase and deaminase activity. Serves to channel one-carbon units from formiminoglutamate to the folate pool.</text>
</comment>
<dbReference type="InterPro" id="IPR013802">
    <property type="entry name" value="Formiminotransferase_C"/>
</dbReference>
<dbReference type="PANTHER" id="PTHR12234:SF8">
    <property type="entry name" value="FORMIMINOTRANSFERASE-CYCLODEAMINASE"/>
    <property type="match status" value="1"/>
</dbReference>
<dbReference type="InterPro" id="IPR037064">
    <property type="entry name" value="Formiminotransferase_N_sf"/>
</dbReference>
<keyword evidence="9" id="KW-0963">Cytoplasm</keyword>
<dbReference type="InterPro" id="IPR013087">
    <property type="entry name" value="Znf_C2H2_type"/>
</dbReference>
<evidence type="ECO:0000256" key="5">
    <source>
        <dbReference type="ARBA" id="ARBA00010825"/>
    </source>
</evidence>
<comment type="similarity">
    <text evidence="4">In the N-terminal section; belongs to the formiminotransferase family.</text>
</comment>
<evidence type="ECO:0000256" key="3">
    <source>
        <dbReference type="ARBA" id="ARBA00005082"/>
    </source>
</evidence>
<evidence type="ECO:0000256" key="14">
    <source>
        <dbReference type="ARBA" id="ARBA00023212"/>
    </source>
</evidence>
<dbReference type="GO" id="GO:0030412">
    <property type="term" value="F:formimidoyltetrahydrofolate cyclodeaminase activity"/>
    <property type="evidence" value="ECO:0007669"/>
    <property type="project" value="UniProtKB-EC"/>
</dbReference>
<dbReference type="Gene3D" id="3.30.70.670">
    <property type="entry name" value="Formiminotransferase, C-terminal subdomain"/>
    <property type="match status" value="1"/>
</dbReference>
<dbReference type="GO" id="GO:0005542">
    <property type="term" value="F:folic acid binding"/>
    <property type="evidence" value="ECO:0007669"/>
    <property type="project" value="UniProtKB-KW"/>
</dbReference>
<keyword evidence="12" id="KW-0290">Folate-binding</keyword>
<comment type="subcellular location">
    <subcellularLocation>
        <location evidence="1">Cytoplasm</location>
        <location evidence="1">Cytoskeleton</location>
        <location evidence="1">Microtubule organizing center</location>
        <location evidence="1">Centrosome</location>
        <location evidence="1">Centriole</location>
    </subcellularLocation>
    <subcellularLocation>
        <location evidence="2">Golgi apparatus</location>
    </subcellularLocation>
</comment>
<keyword evidence="13" id="KW-0333">Golgi apparatus</keyword>
<dbReference type="GO" id="GO:0005814">
    <property type="term" value="C:centriole"/>
    <property type="evidence" value="ECO:0007669"/>
    <property type="project" value="UniProtKB-SubCell"/>
</dbReference>
<keyword evidence="14" id="KW-0206">Cytoskeleton</keyword>
<gene>
    <name evidence="21" type="ORF">METZ01_LOCUS129247</name>
</gene>
<evidence type="ECO:0000256" key="4">
    <source>
        <dbReference type="ARBA" id="ARBA00008297"/>
    </source>
</evidence>
<reference evidence="21" key="1">
    <citation type="submission" date="2018-05" db="EMBL/GenBank/DDBJ databases">
        <authorList>
            <person name="Lanie J.A."/>
            <person name="Ng W.-L."/>
            <person name="Kazmierczak K.M."/>
            <person name="Andrzejewski T.M."/>
            <person name="Davidsen T.M."/>
            <person name="Wayne K.J."/>
            <person name="Tettelin H."/>
            <person name="Glass J.I."/>
            <person name="Rusch D."/>
            <person name="Podicherti R."/>
            <person name="Tsui H.-C.T."/>
            <person name="Winkler M.E."/>
        </authorList>
    </citation>
    <scope>NUCLEOTIDE SEQUENCE</scope>
</reference>
<evidence type="ECO:0000256" key="13">
    <source>
        <dbReference type="ARBA" id="ARBA00023034"/>
    </source>
</evidence>
<comment type="subunit">
    <text evidence="18">Homooctamer, including four polyglutamate binding sites. The subunits are arranged as a tetramer of dimers, and form a planar ring-shaped structure.</text>
</comment>
<comment type="similarity">
    <text evidence="5">In the C-terminal section; belongs to the cyclodeaminase/cyclohydrolase family.</text>
</comment>
<dbReference type="InterPro" id="IPR036178">
    <property type="entry name" value="Formintransfe-cycloase-like_sf"/>
</dbReference>
<keyword evidence="15" id="KW-0456">Lyase</keyword>
<evidence type="ECO:0000256" key="2">
    <source>
        <dbReference type="ARBA" id="ARBA00004555"/>
    </source>
</evidence>
<keyword evidence="11" id="KW-0369">Histidine metabolism</keyword>
<dbReference type="GO" id="GO:0019557">
    <property type="term" value="P:L-histidine catabolic process to glutamate and formate"/>
    <property type="evidence" value="ECO:0007669"/>
    <property type="project" value="UniProtKB-UniPathway"/>
</dbReference>
<evidence type="ECO:0000256" key="19">
    <source>
        <dbReference type="ARBA" id="ARBA00030029"/>
    </source>
</evidence>
<dbReference type="SUPFAM" id="SSF101262">
    <property type="entry name" value="Methenyltetrahydrofolate cyclohydrolase-like"/>
    <property type="match status" value="1"/>
</dbReference>
<dbReference type="UniPathway" id="UPA00379">
    <property type="reaction ID" value="UER00555"/>
</dbReference>
<dbReference type="Gene3D" id="3.30.990.10">
    <property type="entry name" value="Formiminotransferase, N-terminal subdomain"/>
    <property type="match status" value="1"/>
</dbReference>
<evidence type="ECO:0000256" key="17">
    <source>
        <dbReference type="ARBA" id="ARBA00025506"/>
    </source>
</evidence>
<dbReference type="InterPro" id="IPR007044">
    <property type="entry name" value="Cyclodeamin/CycHdrlase"/>
</dbReference>
<dbReference type="SMART" id="SM01221">
    <property type="entry name" value="FTCD"/>
    <property type="match status" value="1"/>
</dbReference>
<evidence type="ECO:0000256" key="11">
    <source>
        <dbReference type="ARBA" id="ARBA00022808"/>
    </source>
</evidence>
<dbReference type="GO" id="GO:0005794">
    <property type="term" value="C:Golgi apparatus"/>
    <property type="evidence" value="ECO:0007669"/>
    <property type="project" value="UniProtKB-SubCell"/>
</dbReference>
<evidence type="ECO:0000256" key="12">
    <source>
        <dbReference type="ARBA" id="ARBA00022954"/>
    </source>
</evidence>
<dbReference type="PROSITE" id="PS00028">
    <property type="entry name" value="ZINC_FINGER_C2H2_1"/>
    <property type="match status" value="1"/>
</dbReference>
<evidence type="ECO:0000256" key="7">
    <source>
        <dbReference type="ARBA" id="ARBA00012998"/>
    </source>
</evidence>
<evidence type="ECO:0000256" key="15">
    <source>
        <dbReference type="ARBA" id="ARBA00023239"/>
    </source>
</evidence>
<dbReference type="InterPro" id="IPR004227">
    <property type="entry name" value="Formiminotransferase_cat"/>
</dbReference>
<evidence type="ECO:0000256" key="9">
    <source>
        <dbReference type="ARBA" id="ARBA00022490"/>
    </source>
</evidence>
<evidence type="ECO:0000256" key="18">
    <source>
        <dbReference type="ARBA" id="ARBA00025915"/>
    </source>
</evidence>
<dbReference type="PROSITE" id="PS50157">
    <property type="entry name" value="ZINC_FINGER_C2H2_2"/>
    <property type="match status" value="1"/>
</dbReference>
<keyword evidence="10" id="KW-0808">Transferase</keyword>
<evidence type="ECO:0000256" key="16">
    <source>
        <dbReference type="ARBA" id="ARBA00023268"/>
    </source>
</evidence>
<name>A0A381YIS2_9ZZZZ</name>
<dbReference type="AlphaFoldDB" id="A0A381YIS2"/>
<dbReference type="Pfam" id="PF04961">
    <property type="entry name" value="FTCD_C"/>
    <property type="match status" value="1"/>
</dbReference>
<sequence length="610" mass="67503">MSLVECVPNFSEGKDRTKIDRIVEAIGKVAGVKVMDVDPGPDTNRTVVTIVGSPEGISEAAFQGIKRASELIDMSNHSGAHPRMGATDVCPFIPINGVTIEECIELSKKVGRRVGDELGIPVFLYEYSAQRSDRKDLSNIRKGEYEGLADKLKQPEWRPDYGPSELNIHAGATAIGCREFLIAYNINLNTKDHRLAMDIAFELREAGRAVREPNPASRNILDGTIIRFKDDAYPCGICSEVFSNVDDLPEHWKVVHDEKFFEYTNSQGRDPNDLIGKSVKRPGMFKNVKAIGWYVDIYDRAQISINFNNYKISKIHDVFDSACHLAEQRGIRVTGSELVGLIPLEAILMAGRHYLEKQKCTTGVPENDIVECAVQSLGLNDVSEFVSDEKIIDHAINKSKRPIMDQSGIEFIEELSTNSPAPGGGSVSAFAGAMGASLASMVAALTHEKKEFLTVKEEMNSIGIEAQRLKDRLAFLVDEDTKAFNRVMKSNRLSDGTDEERNIKEHAIEESNKYATQIPMETAELSFQVMQLSEKLVEHGNPNSVSDTGVSAEVCLAAIRGACMNVKINLPGINDQNYVSDMISKVSKLIKNAEILQKKVFKKTMQTIEK</sequence>
<organism evidence="21">
    <name type="scientific">marine metagenome</name>
    <dbReference type="NCBI Taxonomy" id="408172"/>
    <lineage>
        <taxon>unclassified sequences</taxon>
        <taxon>metagenomes</taxon>
        <taxon>ecological metagenomes</taxon>
    </lineage>
</organism>
<dbReference type="SMART" id="SM01222">
    <property type="entry name" value="FTCD_N"/>
    <property type="match status" value="1"/>
</dbReference>
<evidence type="ECO:0000256" key="8">
    <source>
        <dbReference type="ARBA" id="ARBA00017787"/>
    </source>
</evidence>
<dbReference type="SUPFAM" id="SSF55116">
    <property type="entry name" value="Formiminotransferase domain of formiminotransferase-cyclodeaminase"/>
    <property type="match status" value="3"/>
</dbReference>
<comment type="pathway">
    <text evidence="3">Amino-acid degradation; L-histidine degradation into L-glutamate; L-glutamate from N-formimidoyl-L-glutamate (transferase route): step 1/1.</text>
</comment>
<accession>A0A381YIS2</accession>
<dbReference type="InterPro" id="IPR037070">
    <property type="entry name" value="Formiminotransferase_C_sf"/>
</dbReference>